<dbReference type="Proteomes" id="UP000007431">
    <property type="component" value="Unassembled WGS sequence"/>
</dbReference>
<keyword evidence="2" id="KW-0472">Membrane</keyword>
<dbReference type="AlphaFoldDB" id="D8Q601"/>
<keyword evidence="2" id="KW-1133">Transmembrane helix</keyword>
<reference evidence="3 4" key="1">
    <citation type="journal article" date="2010" name="Nat. Biotechnol.">
        <title>Genome sequence of the model mushroom Schizophyllum commune.</title>
        <authorList>
            <person name="Ohm R.A."/>
            <person name="de Jong J.F."/>
            <person name="Lugones L.G."/>
            <person name="Aerts A."/>
            <person name="Kothe E."/>
            <person name="Stajich J.E."/>
            <person name="de Vries R.P."/>
            <person name="Record E."/>
            <person name="Levasseur A."/>
            <person name="Baker S.E."/>
            <person name="Bartholomew K.A."/>
            <person name="Coutinho P.M."/>
            <person name="Erdmann S."/>
            <person name="Fowler T.J."/>
            <person name="Gathman A.C."/>
            <person name="Lombard V."/>
            <person name="Henrissat B."/>
            <person name="Knabe N."/>
            <person name="Kuees U."/>
            <person name="Lilly W.W."/>
            <person name="Lindquist E."/>
            <person name="Lucas S."/>
            <person name="Magnuson J.K."/>
            <person name="Piumi F."/>
            <person name="Raudaskoski M."/>
            <person name="Salamov A."/>
            <person name="Schmutz J."/>
            <person name="Schwarze F.W.M.R."/>
            <person name="vanKuyk P.A."/>
            <person name="Horton J.S."/>
            <person name="Grigoriev I.V."/>
            <person name="Woesten H.A.B."/>
        </authorList>
    </citation>
    <scope>NUCLEOTIDE SEQUENCE [LARGE SCALE GENOMIC DNA]</scope>
    <source>
        <strain evidence="4">H4-8 / FGSC 9210</strain>
    </source>
</reference>
<feature type="transmembrane region" description="Helical" evidence="2">
    <location>
        <begin position="34"/>
        <end position="52"/>
    </location>
</feature>
<dbReference type="HOGENOM" id="CLU_687275_0_0_1"/>
<feature type="transmembrane region" description="Helical" evidence="2">
    <location>
        <begin position="140"/>
        <end position="165"/>
    </location>
</feature>
<evidence type="ECO:0000256" key="2">
    <source>
        <dbReference type="SAM" id="Phobius"/>
    </source>
</evidence>
<feature type="transmembrane region" description="Helical" evidence="2">
    <location>
        <begin position="177"/>
        <end position="197"/>
    </location>
</feature>
<evidence type="ECO:0000313" key="3">
    <source>
        <dbReference type="EMBL" id="EFI97500.1"/>
    </source>
</evidence>
<dbReference type="VEuPathDB" id="FungiDB:SCHCODRAFT_02624850"/>
<feature type="transmembrane region" description="Helical" evidence="2">
    <location>
        <begin position="64"/>
        <end position="87"/>
    </location>
</feature>
<feature type="transmembrane region" description="Helical" evidence="2">
    <location>
        <begin position="217"/>
        <end position="239"/>
    </location>
</feature>
<keyword evidence="2" id="KW-0812">Transmembrane</keyword>
<feature type="region of interest" description="Disordered" evidence="1">
    <location>
        <begin position="317"/>
        <end position="336"/>
    </location>
</feature>
<dbReference type="EMBL" id="GL377306">
    <property type="protein sequence ID" value="EFI97500.1"/>
    <property type="molecule type" value="Genomic_DNA"/>
</dbReference>
<name>D8Q601_SCHCM</name>
<feature type="region of interest" description="Disordered" evidence="1">
    <location>
        <begin position="366"/>
        <end position="401"/>
    </location>
</feature>
<evidence type="ECO:0000256" key="1">
    <source>
        <dbReference type="SAM" id="MobiDB-lite"/>
    </source>
</evidence>
<proteinExistence type="predicted"/>
<sequence>MLPFDSIAVLALTAEVRSLLRGDRGGIANAVDQMFFLGLYTVLWVRHVMVMVGKGFSSRKHSIFLALSTTMYVSAVLHAGLLAYRVLYGLGLTPEAAERQHWWTDLTGWHIRMISALQFTQVVIGDLIQAFRTYVAWSFNLWVVILPFPFFLTGVVTTILSFIPAHPTPYLQLLLRIGLPSSLTYNLTMSALLIWRLTRAHAESARAGVRDATRPPVLLRIARVVAETGALYVCAYAIFIALDFAGRLEMFVVQAALMPIGGMTFSLMSIRLYGIVDEEPESSWSWPSWTTWSKTETFPGDSDGPYPPDVERAISRHRDRTFSGDRERRLSGAGELSYSGHGERILTGDCERTLSGEQARTLSLERAHTHGSSQSTLQRTSQHTLPRTLQSTLSPDAVVQR</sequence>
<gene>
    <name evidence="3" type="ORF">SCHCODRAFT_257303</name>
</gene>
<organism evidence="4">
    <name type="scientific">Schizophyllum commune (strain H4-8 / FGSC 9210)</name>
    <name type="common">Split gill fungus</name>
    <dbReference type="NCBI Taxonomy" id="578458"/>
    <lineage>
        <taxon>Eukaryota</taxon>
        <taxon>Fungi</taxon>
        <taxon>Dikarya</taxon>
        <taxon>Basidiomycota</taxon>
        <taxon>Agaricomycotina</taxon>
        <taxon>Agaricomycetes</taxon>
        <taxon>Agaricomycetidae</taxon>
        <taxon>Agaricales</taxon>
        <taxon>Schizophyllaceae</taxon>
        <taxon>Schizophyllum</taxon>
    </lineage>
</organism>
<dbReference type="InParanoid" id="D8Q601"/>
<feature type="compositionally biased region" description="Basic and acidic residues" evidence="1">
    <location>
        <begin position="317"/>
        <end position="330"/>
    </location>
</feature>
<feature type="compositionally biased region" description="Polar residues" evidence="1">
    <location>
        <begin position="370"/>
        <end position="394"/>
    </location>
</feature>
<accession>D8Q601</accession>
<keyword evidence="4" id="KW-1185">Reference proteome</keyword>
<feature type="transmembrane region" description="Helical" evidence="2">
    <location>
        <begin position="251"/>
        <end position="273"/>
    </location>
</feature>
<protein>
    <submittedName>
        <fullName evidence="3">Uncharacterized protein</fullName>
    </submittedName>
</protein>
<feature type="transmembrane region" description="Helical" evidence="2">
    <location>
        <begin position="107"/>
        <end position="128"/>
    </location>
</feature>
<evidence type="ECO:0000313" key="4">
    <source>
        <dbReference type="Proteomes" id="UP000007431"/>
    </source>
</evidence>